<evidence type="ECO:0000313" key="10">
    <source>
        <dbReference type="Proteomes" id="UP000183954"/>
    </source>
</evidence>
<dbReference type="GO" id="GO:0046872">
    <property type="term" value="F:metal ion binding"/>
    <property type="evidence" value="ECO:0007669"/>
    <property type="project" value="UniProtKB-KW"/>
</dbReference>
<dbReference type="SUPFAM" id="SSF51556">
    <property type="entry name" value="Metallo-dependent hydrolases"/>
    <property type="match status" value="1"/>
</dbReference>
<keyword evidence="5" id="KW-0862">Zinc</keyword>
<dbReference type="PANTHER" id="PTHR11409:SF42">
    <property type="entry name" value="ADENOSINE DEAMINASE-LIKE PROTEIN"/>
    <property type="match status" value="1"/>
</dbReference>
<comment type="cofactor">
    <cofactor evidence="1">
        <name>Zn(2+)</name>
        <dbReference type="ChEBI" id="CHEBI:29105"/>
    </cofactor>
</comment>
<dbReference type="GO" id="GO:0046103">
    <property type="term" value="P:inosine biosynthetic process"/>
    <property type="evidence" value="ECO:0007669"/>
    <property type="project" value="TreeGrafter"/>
</dbReference>
<evidence type="ECO:0000256" key="2">
    <source>
        <dbReference type="ARBA" id="ARBA00006676"/>
    </source>
</evidence>
<sequence length="842" mass="98268">MDIERSCLKLLFTKVNPEQIIETACREPQPSEQSIFDSYKTISDETFIGNANEVFHNYTQNEWDNICIQLRDKLYNPHGVFGIIYKISKQWLVINKGEILCQFKELLRWRDLSFHLGQDLLTTAFLARWDYKKGIERTNFSWPAIIKTDNHELHEILARGIAENHFHLNGSTQIFTLNWISLMNHIFGRSKQFKALNCQDVHLYRCKYAALLRYYFFLRIQDRKLSQELGEFFGLGKPGIPDLDAASNLNELQNRINAGIGLFGHKSQNGVLDYAYTTDSIAHHNDGNNRVLAGERKLLYDCYTCAFNGSFSECEKNLFYAYLLLRTRFRSVLVQVNGQRGFKNFDNYQKRKEIFLESPKYEYELVRLAVNATLDYQKIISLEARICPKKTGADNCKVIQSIDNYASIKAKEGIQDIWSKQSPPKPTPPKELFYVLHFPKAAVGLEKKFNFPSVRGRDIRSDVYIRTKGIMDLMLRDHFCRDRVKGIDACANEIDCRPEVFAESFRRLTDLHCNYEYAFPTLQAPPPRKLHTTYHVGEDFLDIVDGLRAIDEVMLFCGLGKGSRLGHALALGVNPQRYYYLKNGKLILKRQDLLDNICWLLEKAKSYKIHIASKLRIELEKLFKEIYQIIYCNKDQKKVKICDYYNSWQLRGDRPEIYLLSNKEFEDDLLRGNSFLPKDQYRLNQHIDKTLRDNELYRSLNYLYYYNYDVRQKGNELEIFHVPQQYDDLVSHVQNKMMEEIAAKGIAIEANPSSNYLIGTIDRYEEHPIFKFNPPPGNSVSLSVSINTDDQGVFDTLLENEYALIALAYKKGQSKNKQAKKALEYLDYIEFLRQQGEQQIFK</sequence>
<gene>
    <name evidence="9" type="ORF">SAMN02746098_03818</name>
</gene>
<dbReference type="InterPro" id="IPR032466">
    <property type="entry name" value="Metal_Hydrolase"/>
</dbReference>
<evidence type="ECO:0000256" key="5">
    <source>
        <dbReference type="ARBA" id="ARBA00022833"/>
    </source>
</evidence>
<organism evidence="9 10">
    <name type="scientific">Desulfosporosinus lacus DSM 15449</name>
    <dbReference type="NCBI Taxonomy" id="1121420"/>
    <lineage>
        <taxon>Bacteria</taxon>
        <taxon>Bacillati</taxon>
        <taxon>Bacillota</taxon>
        <taxon>Clostridia</taxon>
        <taxon>Eubacteriales</taxon>
        <taxon>Desulfitobacteriaceae</taxon>
        <taxon>Desulfosporosinus</taxon>
    </lineage>
</organism>
<dbReference type="Proteomes" id="UP000183954">
    <property type="component" value="Unassembled WGS sequence"/>
</dbReference>
<dbReference type="EMBL" id="FQXJ01000016">
    <property type="protein sequence ID" value="SHI29309.1"/>
    <property type="molecule type" value="Genomic_DNA"/>
</dbReference>
<evidence type="ECO:0000256" key="1">
    <source>
        <dbReference type="ARBA" id="ARBA00001947"/>
    </source>
</evidence>
<dbReference type="OrthoDB" id="8772092at2"/>
<dbReference type="InterPro" id="IPR006330">
    <property type="entry name" value="Ado/ade_deaminase"/>
</dbReference>
<protein>
    <submittedName>
        <fullName evidence="9">Adenosine/AMP deaminase</fullName>
    </submittedName>
</protein>
<proteinExistence type="inferred from homology"/>
<dbReference type="GO" id="GO:0009117">
    <property type="term" value="P:nucleotide metabolic process"/>
    <property type="evidence" value="ECO:0007669"/>
    <property type="project" value="UniProtKB-KW"/>
</dbReference>
<evidence type="ECO:0000256" key="3">
    <source>
        <dbReference type="ARBA" id="ARBA00022723"/>
    </source>
</evidence>
<name>A0A1M5ZZ40_9FIRM</name>
<dbReference type="InterPro" id="IPR001365">
    <property type="entry name" value="A_deaminase_dom"/>
</dbReference>
<dbReference type="AlphaFoldDB" id="A0A1M5ZZ40"/>
<dbReference type="PANTHER" id="PTHR11409">
    <property type="entry name" value="ADENOSINE DEAMINASE"/>
    <property type="match status" value="1"/>
</dbReference>
<evidence type="ECO:0000256" key="4">
    <source>
        <dbReference type="ARBA" id="ARBA00022801"/>
    </source>
</evidence>
<evidence type="ECO:0000256" key="7">
    <source>
        <dbReference type="ARBA" id="ARBA00048787"/>
    </source>
</evidence>
<dbReference type="GO" id="GO:0004000">
    <property type="term" value="F:adenosine deaminase activity"/>
    <property type="evidence" value="ECO:0007669"/>
    <property type="project" value="TreeGrafter"/>
</dbReference>
<evidence type="ECO:0000256" key="6">
    <source>
        <dbReference type="ARBA" id="ARBA00023080"/>
    </source>
</evidence>
<comment type="similarity">
    <text evidence="2">Belongs to the metallo-dependent hydrolases superfamily. Adenosine and AMP deaminases family.</text>
</comment>
<feature type="domain" description="Adenosine deaminase" evidence="8">
    <location>
        <begin position="735"/>
        <end position="809"/>
    </location>
</feature>
<reference evidence="10" key="1">
    <citation type="submission" date="2016-11" db="EMBL/GenBank/DDBJ databases">
        <authorList>
            <person name="Varghese N."/>
            <person name="Submissions S."/>
        </authorList>
    </citation>
    <scope>NUCLEOTIDE SEQUENCE [LARGE SCALE GENOMIC DNA]</scope>
    <source>
        <strain evidence="10">DSM 15449</strain>
    </source>
</reference>
<keyword evidence="6" id="KW-0546">Nucleotide metabolism</keyword>
<dbReference type="GO" id="GO:0006154">
    <property type="term" value="P:adenosine catabolic process"/>
    <property type="evidence" value="ECO:0007669"/>
    <property type="project" value="TreeGrafter"/>
</dbReference>
<keyword evidence="4" id="KW-0378">Hydrolase</keyword>
<dbReference type="Gene3D" id="3.20.20.140">
    <property type="entry name" value="Metal-dependent hydrolases"/>
    <property type="match status" value="2"/>
</dbReference>
<accession>A0A1M5ZZ40</accession>
<keyword evidence="10" id="KW-1185">Reference proteome</keyword>
<dbReference type="Pfam" id="PF00962">
    <property type="entry name" value="A_deaminase"/>
    <property type="match status" value="1"/>
</dbReference>
<evidence type="ECO:0000313" key="9">
    <source>
        <dbReference type="EMBL" id="SHI29309.1"/>
    </source>
</evidence>
<dbReference type="STRING" id="1121420.SAMN02746098_03818"/>
<evidence type="ECO:0000259" key="8">
    <source>
        <dbReference type="Pfam" id="PF00962"/>
    </source>
</evidence>
<keyword evidence="3" id="KW-0479">Metal-binding</keyword>
<dbReference type="RefSeq" id="WP_073031464.1">
    <property type="nucleotide sequence ID" value="NZ_FQXJ01000016.1"/>
</dbReference>
<comment type="catalytic activity">
    <reaction evidence="7">
        <text>N(6)-methyl-AMP + H2O + H(+) = IMP + methylamine</text>
        <dbReference type="Rhea" id="RHEA:16001"/>
        <dbReference type="ChEBI" id="CHEBI:15377"/>
        <dbReference type="ChEBI" id="CHEBI:15378"/>
        <dbReference type="ChEBI" id="CHEBI:58053"/>
        <dbReference type="ChEBI" id="CHEBI:59338"/>
        <dbReference type="ChEBI" id="CHEBI:144842"/>
    </reaction>
    <physiologicalReaction direction="left-to-right" evidence="7">
        <dbReference type="Rhea" id="RHEA:16002"/>
    </physiologicalReaction>
</comment>